<dbReference type="GO" id="GO:0022625">
    <property type="term" value="C:cytosolic large ribosomal subunit"/>
    <property type="evidence" value="ECO:0007669"/>
    <property type="project" value="TreeGrafter"/>
</dbReference>
<dbReference type="PROSITE" id="PS00474">
    <property type="entry name" value="RIBOSOMAL_L3"/>
    <property type="match status" value="1"/>
</dbReference>
<name>A0A7S4LIW0_9EUGL</name>
<dbReference type="NCBIfam" id="TIGR03625">
    <property type="entry name" value="L3_bact"/>
    <property type="match status" value="1"/>
</dbReference>
<dbReference type="FunFam" id="3.30.160.810:FF:000001">
    <property type="entry name" value="50S ribosomal protein L3"/>
    <property type="match status" value="1"/>
</dbReference>
<dbReference type="Pfam" id="PF00297">
    <property type="entry name" value="Ribosomal_L3"/>
    <property type="match status" value="1"/>
</dbReference>
<keyword evidence="5 7" id="KW-0687">Ribonucleoprotein</keyword>
<dbReference type="InterPro" id="IPR000597">
    <property type="entry name" value="Ribosomal_uL3"/>
</dbReference>
<feature type="transmembrane region" description="Helical" evidence="9">
    <location>
        <begin position="21"/>
        <end position="40"/>
    </location>
</feature>
<accession>A0A7S4LIW0</accession>
<evidence type="ECO:0000256" key="8">
    <source>
        <dbReference type="SAM" id="MobiDB-lite"/>
    </source>
</evidence>
<evidence type="ECO:0000256" key="6">
    <source>
        <dbReference type="ARBA" id="ARBA00035213"/>
    </source>
</evidence>
<feature type="transmembrane region" description="Helical" evidence="9">
    <location>
        <begin position="112"/>
        <end position="130"/>
    </location>
</feature>
<dbReference type="HAMAP" id="MF_01325_B">
    <property type="entry name" value="Ribosomal_uL3_B"/>
    <property type="match status" value="1"/>
</dbReference>
<keyword evidence="9" id="KW-0812">Transmembrane</keyword>
<dbReference type="Gene3D" id="2.40.30.10">
    <property type="entry name" value="Translation factors"/>
    <property type="match status" value="1"/>
</dbReference>
<evidence type="ECO:0000256" key="5">
    <source>
        <dbReference type="ARBA" id="ARBA00023274"/>
    </source>
</evidence>
<keyword evidence="3" id="KW-0694">RNA-binding</keyword>
<dbReference type="GO" id="GO:0006412">
    <property type="term" value="P:translation"/>
    <property type="evidence" value="ECO:0007669"/>
    <property type="project" value="InterPro"/>
</dbReference>
<evidence type="ECO:0000256" key="2">
    <source>
        <dbReference type="ARBA" id="ARBA00022730"/>
    </source>
</evidence>
<organism evidence="10">
    <name type="scientific">Eutreptiella gymnastica</name>
    <dbReference type="NCBI Taxonomy" id="73025"/>
    <lineage>
        <taxon>Eukaryota</taxon>
        <taxon>Discoba</taxon>
        <taxon>Euglenozoa</taxon>
        <taxon>Euglenida</taxon>
        <taxon>Spirocuta</taxon>
        <taxon>Euglenophyceae</taxon>
        <taxon>Eutreptiales</taxon>
        <taxon>Eutreptiaceae</taxon>
        <taxon>Eutreptiella</taxon>
    </lineage>
</organism>
<dbReference type="PANTHER" id="PTHR11229:SF16">
    <property type="entry name" value="LARGE RIBOSOMAL SUBUNIT PROTEIN UL3C"/>
    <property type="match status" value="1"/>
</dbReference>
<feature type="compositionally biased region" description="Low complexity" evidence="8">
    <location>
        <begin position="302"/>
        <end position="311"/>
    </location>
</feature>
<dbReference type="PANTHER" id="PTHR11229">
    <property type="entry name" value="50S RIBOSOMAL PROTEIN L3"/>
    <property type="match status" value="1"/>
</dbReference>
<evidence type="ECO:0000256" key="3">
    <source>
        <dbReference type="ARBA" id="ARBA00022884"/>
    </source>
</evidence>
<dbReference type="EMBL" id="HBJA01126529">
    <property type="protein sequence ID" value="CAE0832292.1"/>
    <property type="molecule type" value="Transcribed_RNA"/>
</dbReference>
<evidence type="ECO:0000256" key="9">
    <source>
        <dbReference type="SAM" id="Phobius"/>
    </source>
</evidence>
<protein>
    <recommendedName>
        <fullName evidence="6">Large ribosomal subunit protein uL3c</fullName>
    </recommendedName>
</protein>
<dbReference type="InterPro" id="IPR019926">
    <property type="entry name" value="Ribosomal_uL3_CS"/>
</dbReference>
<dbReference type="GO" id="GO:0019843">
    <property type="term" value="F:rRNA binding"/>
    <property type="evidence" value="ECO:0007669"/>
    <property type="project" value="UniProtKB-KW"/>
</dbReference>
<comment type="similarity">
    <text evidence="1 7">Belongs to the universal ribosomal protein uL3 family.</text>
</comment>
<evidence type="ECO:0000256" key="4">
    <source>
        <dbReference type="ARBA" id="ARBA00022980"/>
    </source>
</evidence>
<keyword evidence="4 7" id="KW-0689">Ribosomal protein</keyword>
<gene>
    <name evidence="10" type="ORF">EGYM00163_LOCUS43576</name>
</gene>
<dbReference type="GO" id="GO:0003735">
    <property type="term" value="F:structural constituent of ribosome"/>
    <property type="evidence" value="ECO:0007669"/>
    <property type="project" value="InterPro"/>
</dbReference>
<reference evidence="10" key="1">
    <citation type="submission" date="2021-01" db="EMBL/GenBank/DDBJ databases">
        <authorList>
            <person name="Corre E."/>
            <person name="Pelletier E."/>
            <person name="Niang G."/>
            <person name="Scheremetjew M."/>
            <person name="Finn R."/>
            <person name="Kale V."/>
            <person name="Holt S."/>
            <person name="Cochrane G."/>
            <person name="Meng A."/>
            <person name="Brown T."/>
            <person name="Cohen L."/>
        </authorList>
    </citation>
    <scope>NUCLEOTIDE SEQUENCE</scope>
    <source>
        <strain evidence="10">CCMP1594</strain>
    </source>
</reference>
<evidence type="ECO:0000313" key="10">
    <source>
        <dbReference type="EMBL" id="CAE0832292.1"/>
    </source>
</evidence>
<dbReference type="FunFam" id="2.40.30.10:FF:000065">
    <property type="entry name" value="50S ribosomal protein L3, chloroplastic"/>
    <property type="match status" value="1"/>
</dbReference>
<dbReference type="AlphaFoldDB" id="A0A7S4LIW0"/>
<sequence>MNSNRYQYTALEGSNSQWTRWATVAVAVSMGAVCGLVLSATGDSTSLYAATTTTPTMQAIPTARIQGAPVPQLPRQAAVGAPAAYSEEGADFAEVAQPFVIENAAESTSNSGWAAALVVPVAAVAGFFFGRRGAAQKVAMDPFEVVVDHDAEAEIAMAATTGLLGNKVGMTRIPDENGSLTPVTVIRLGPCVVTQVKTTATHGYEAVQLGYQEVPERKLTKPELGHLATSGAPPLKHLREYRVKDASQFTPGQVLTTEIFENGELVDVQGTTIGKGFQGNIKRHGFKRGLMTHGSKSHREPGSTGPGTTPGRVYPGSKGPGRMGGDTRSQCNLKVMDIDHQQHLLLVKGSIPGHDGGLVSVKSCKETMSKLNA</sequence>
<dbReference type="InterPro" id="IPR009000">
    <property type="entry name" value="Transl_B-barrel_sf"/>
</dbReference>
<dbReference type="Gene3D" id="3.30.160.810">
    <property type="match status" value="1"/>
</dbReference>
<keyword evidence="9" id="KW-1133">Transmembrane helix</keyword>
<dbReference type="SUPFAM" id="SSF50447">
    <property type="entry name" value="Translation proteins"/>
    <property type="match status" value="1"/>
</dbReference>
<dbReference type="InterPro" id="IPR019927">
    <property type="entry name" value="Ribosomal_uL3_bac/org-type"/>
</dbReference>
<feature type="region of interest" description="Disordered" evidence="8">
    <location>
        <begin position="292"/>
        <end position="328"/>
    </location>
</feature>
<evidence type="ECO:0000256" key="1">
    <source>
        <dbReference type="ARBA" id="ARBA00006540"/>
    </source>
</evidence>
<keyword evidence="9" id="KW-0472">Membrane</keyword>
<keyword evidence="2" id="KW-0699">rRNA-binding</keyword>
<proteinExistence type="inferred from homology"/>
<evidence type="ECO:0000256" key="7">
    <source>
        <dbReference type="RuleBase" id="RU003905"/>
    </source>
</evidence>